<protein>
    <recommendedName>
        <fullName evidence="2">DUF6533 domain-containing protein</fullName>
    </recommendedName>
</protein>
<dbReference type="InterPro" id="IPR045340">
    <property type="entry name" value="DUF6533"/>
</dbReference>
<gene>
    <name evidence="3" type="ORF">GSI_15490</name>
</gene>
<evidence type="ECO:0000256" key="1">
    <source>
        <dbReference type="SAM" id="Phobius"/>
    </source>
</evidence>
<keyword evidence="1" id="KW-0472">Membrane</keyword>
<reference evidence="3 4" key="1">
    <citation type="journal article" date="2015" name="Sci. Rep.">
        <title>Chromosome-level genome map provides insights into diverse defense mechanisms in the medicinal fungus Ganoderma sinense.</title>
        <authorList>
            <person name="Zhu Y."/>
            <person name="Xu J."/>
            <person name="Sun C."/>
            <person name="Zhou S."/>
            <person name="Xu H."/>
            <person name="Nelson D.R."/>
            <person name="Qian J."/>
            <person name="Song J."/>
            <person name="Luo H."/>
            <person name="Xiang L."/>
            <person name="Li Y."/>
            <person name="Xu Z."/>
            <person name="Ji A."/>
            <person name="Wang L."/>
            <person name="Lu S."/>
            <person name="Hayward A."/>
            <person name="Sun W."/>
            <person name="Li X."/>
            <person name="Schwartz D.C."/>
            <person name="Wang Y."/>
            <person name="Chen S."/>
        </authorList>
    </citation>
    <scope>NUCLEOTIDE SEQUENCE [LARGE SCALE GENOMIC DNA]</scope>
    <source>
        <strain evidence="3 4">ZZ0214-1</strain>
    </source>
</reference>
<keyword evidence="1" id="KW-0812">Transmembrane</keyword>
<feature type="domain" description="DUF6533" evidence="2">
    <location>
        <begin position="22"/>
        <end position="65"/>
    </location>
</feature>
<sequence length="269" mass="29913">MSLTDAERVILVGNAWTTNLLTVGVAALVGYDYVLTVQREARLFWKRKVTVAAILFFSNRYLALFYYVGLAYYRCLNLPFPGCEIQDYIDISLRYLEYFPWAGSIFIRGGQIIGDAVVIAVTWKATWHARSEVTMSGLMRVMYMNGTTYFLVLLVLNILHILFIFLPNGFLHIPLTNTSYVAKLSEPITSLLISRFIFDLHETNRAMARGGNLTTIEIMSSDIDIVPSSAPAVGSEWSGGTGTFGSMMGTTSTSTIASANRRLDPDPTV</sequence>
<dbReference type="Proteomes" id="UP000230002">
    <property type="component" value="Unassembled WGS sequence"/>
</dbReference>
<comment type="caution">
    <text evidence="3">The sequence shown here is derived from an EMBL/GenBank/DDBJ whole genome shotgun (WGS) entry which is preliminary data.</text>
</comment>
<accession>A0A2G8RMQ3</accession>
<organism evidence="3 4">
    <name type="scientific">Ganoderma sinense ZZ0214-1</name>
    <dbReference type="NCBI Taxonomy" id="1077348"/>
    <lineage>
        <taxon>Eukaryota</taxon>
        <taxon>Fungi</taxon>
        <taxon>Dikarya</taxon>
        <taxon>Basidiomycota</taxon>
        <taxon>Agaricomycotina</taxon>
        <taxon>Agaricomycetes</taxon>
        <taxon>Polyporales</taxon>
        <taxon>Polyporaceae</taxon>
        <taxon>Ganoderma</taxon>
    </lineage>
</organism>
<dbReference type="OrthoDB" id="2804045at2759"/>
<proteinExistence type="predicted"/>
<feature type="transmembrane region" description="Helical" evidence="1">
    <location>
        <begin position="148"/>
        <end position="166"/>
    </location>
</feature>
<dbReference type="EMBL" id="AYKW01000069">
    <property type="protein sequence ID" value="PIL22795.1"/>
    <property type="molecule type" value="Genomic_DNA"/>
</dbReference>
<feature type="transmembrane region" description="Helical" evidence="1">
    <location>
        <begin position="105"/>
        <end position="127"/>
    </location>
</feature>
<evidence type="ECO:0000259" key="2">
    <source>
        <dbReference type="Pfam" id="PF20151"/>
    </source>
</evidence>
<name>A0A2G8RMQ3_9APHY</name>
<keyword evidence="4" id="KW-1185">Reference proteome</keyword>
<dbReference type="Pfam" id="PF20151">
    <property type="entry name" value="DUF6533"/>
    <property type="match status" value="1"/>
</dbReference>
<feature type="transmembrane region" description="Helical" evidence="1">
    <location>
        <begin position="20"/>
        <end position="37"/>
    </location>
</feature>
<evidence type="ECO:0000313" key="3">
    <source>
        <dbReference type="EMBL" id="PIL22795.1"/>
    </source>
</evidence>
<keyword evidence="1" id="KW-1133">Transmembrane helix</keyword>
<evidence type="ECO:0000313" key="4">
    <source>
        <dbReference type="Proteomes" id="UP000230002"/>
    </source>
</evidence>
<dbReference type="AlphaFoldDB" id="A0A2G8RMQ3"/>
<feature type="transmembrane region" description="Helical" evidence="1">
    <location>
        <begin position="49"/>
        <end position="68"/>
    </location>
</feature>